<comment type="caution">
    <text evidence="2">The sequence shown here is derived from an EMBL/GenBank/DDBJ whole genome shotgun (WGS) entry which is preliminary data.</text>
</comment>
<name>A0A8H3AQ29_9AGAM</name>
<sequence>MDWEAEATLIVNSYTPEGPQDLTKPLLLALLKYAPTEGGRKNICIEILKCRDDKKNDLATGLRELSRWYESGLLYPMRAQGGKTPEPSEHPSREESMDKETLLNELLINGEIAYRELEKVKRVSLFRDNYRSVICGAMDFISVELGLVPDLKNSSPTLAAHILPFSLGTYNQGATAWAVLQNFSVMELQADLCGHNINRLSNILTLTLDQHYFFGRLTAWLEPTEEGEHAYRVCATHQFHKFPKGKVVQFTTHDIQKLPLPDPRFLAIHAACAKVLQASGVGKRIDRILWDREELLALPEDGSSDFLFYALQGISIR</sequence>
<feature type="compositionally biased region" description="Basic and acidic residues" evidence="1">
    <location>
        <begin position="86"/>
        <end position="97"/>
    </location>
</feature>
<protein>
    <recommendedName>
        <fullName evidence="4">HNH nuclease domain-containing protein</fullName>
    </recommendedName>
</protein>
<evidence type="ECO:0000313" key="3">
    <source>
        <dbReference type="Proteomes" id="UP000663850"/>
    </source>
</evidence>
<evidence type="ECO:0000256" key="1">
    <source>
        <dbReference type="SAM" id="MobiDB-lite"/>
    </source>
</evidence>
<dbReference type="AlphaFoldDB" id="A0A8H3AQ29"/>
<accession>A0A8H3AQ29</accession>
<proteinExistence type="predicted"/>
<gene>
    <name evidence="2" type="ORF">RDB_LOCUS20966</name>
</gene>
<reference evidence="2" key="1">
    <citation type="submission" date="2021-01" db="EMBL/GenBank/DDBJ databases">
        <authorList>
            <person name="Kaushik A."/>
        </authorList>
    </citation>
    <scope>NUCLEOTIDE SEQUENCE</scope>
    <source>
        <strain evidence="2">Type strain: AG8-Rh-89/</strain>
    </source>
</reference>
<dbReference type="Proteomes" id="UP000663850">
    <property type="component" value="Unassembled WGS sequence"/>
</dbReference>
<evidence type="ECO:0000313" key="2">
    <source>
        <dbReference type="EMBL" id="CAE6432736.1"/>
    </source>
</evidence>
<dbReference type="EMBL" id="CAJMWZ010001167">
    <property type="protein sequence ID" value="CAE6432736.1"/>
    <property type="molecule type" value="Genomic_DNA"/>
</dbReference>
<feature type="region of interest" description="Disordered" evidence="1">
    <location>
        <begin position="78"/>
        <end position="97"/>
    </location>
</feature>
<organism evidence="2 3">
    <name type="scientific">Rhizoctonia solani</name>
    <dbReference type="NCBI Taxonomy" id="456999"/>
    <lineage>
        <taxon>Eukaryota</taxon>
        <taxon>Fungi</taxon>
        <taxon>Dikarya</taxon>
        <taxon>Basidiomycota</taxon>
        <taxon>Agaricomycotina</taxon>
        <taxon>Agaricomycetes</taxon>
        <taxon>Cantharellales</taxon>
        <taxon>Ceratobasidiaceae</taxon>
        <taxon>Rhizoctonia</taxon>
    </lineage>
</organism>
<evidence type="ECO:0008006" key="4">
    <source>
        <dbReference type="Google" id="ProtNLM"/>
    </source>
</evidence>